<dbReference type="AlphaFoldDB" id="A0A9P9ILN9"/>
<feature type="region of interest" description="Disordered" evidence="1">
    <location>
        <begin position="248"/>
        <end position="280"/>
    </location>
</feature>
<comment type="caution">
    <text evidence="2">The sequence shown here is derived from an EMBL/GenBank/DDBJ whole genome shotgun (WGS) entry which is preliminary data.</text>
</comment>
<dbReference type="OrthoDB" id="3513645at2759"/>
<reference evidence="2" key="1">
    <citation type="journal article" date="2021" name="Nat. Commun.">
        <title>Genetic determinants of endophytism in the Arabidopsis root mycobiome.</title>
        <authorList>
            <person name="Mesny F."/>
            <person name="Miyauchi S."/>
            <person name="Thiergart T."/>
            <person name="Pickel B."/>
            <person name="Atanasova L."/>
            <person name="Karlsson M."/>
            <person name="Huettel B."/>
            <person name="Barry K.W."/>
            <person name="Haridas S."/>
            <person name="Chen C."/>
            <person name="Bauer D."/>
            <person name="Andreopoulos W."/>
            <person name="Pangilinan J."/>
            <person name="LaButti K."/>
            <person name="Riley R."/>
            <person name="Lipzen A."/>
            <person name="Clum A."/>
            <person name="Drula E."/>
            <person name="Henrissat B."/>
            <person name="Kohler A."/>
            <person name="Grigoriev I.V."/>
            <person name="Martin F.M."/>
            <person name="Hacquard S."/>
        </authorList>
    </citation>
    <scope>NUCLEOTIDE SEQUENCE</scope>
    <source>
        <strain evidence="2">MPI-CAGE-AT-0021</strain>
    </source>
</reference>
<dbReference type="EMBL" id="JAGMUU010000024">
    <property type="protein sequence ID" value="KAH7124996.1"/>
    <property type="molecule type" value="Genomic_DNA"/>
</dbReference>
<evidence type="ECO:0000313" key="3">
    <source>
        <dbReference type="Proteomes" id="UP000717696"/>
    </source>
</evidence>
<protein>
    <submittedName>
        <fullName evidence="2">Uncharacterized protein</fullName>
    </submittedName>
</protein>
<evidence type="ECO:0000313" key="2">
    <source>
        <dbReference type="EMBL" id="KAH7124996.1"/>
    </source>
</evidence>
<accession>A0A9P9ILN9</accession>
<dbReference type="Proteomes" id="UP000717696">
    <property type="component" value="Unassembled WGS sequence"/>
</dbReference>
<sequence>MAPQSQELKFYLLKDPLAPGDGVHMLGCVVEQFLNPTRNFTPPSPVTTLTPDVFGAFLLEPHFEYDAHITTTASKDGSFWAKVKGVFSAAADAAVGGSSETTSPCLVVRRLKREPSYFNALKAIPEVRSELLSMCPVGGKVYLIVGTMGYRTATVKQAGNQSVRGTLAGTLPTGTHSAATIGVPLAVGEGGIEIGAERTSSSAWTKDYELKASEADGGEAGEHVFALACREVTRDWIGLGMDIKMRTKQPEYRGGQHYGAGDESDSNEDGDNDEAENMAAQGLYLVDSASEVSQWEAESTVFKFAS</sequence>
<organism evidence="2 3">
    <name type="scientific">Dactylonectria estremocensis</name>
    <dbReference type="NCBI Taxonomy" id="1079267"/>
    <lineage>
        <taxon>Eukaryota</taxon>
        <taxon>Fungi</taxon>
        <taxon>Dikarya</taxon>
        <taxon>Ascomycota</taxon>
        <taxon>Pezizomycotina</taxon>
        <taxon>Sordariomycetes</taxon>
        <taxon>Hypocreomycetidae</taxon>
        <taxon>Hypocreales</taxon>
        <taxon>Nectriaceae</taxon>
        <taxon>Dactylonectria</taxon>
    </lineage>
</organism>
<name>A0A9P9ILN9_9HYPO</name>
<evidence type="ECO:0000256" key="1">
    <source>
        <dbReference type="SAM" id="MobiDB-lite"/>
    </source>
</evidence>
<keyword evidence="3" id="KW-1185">Reference proteome</keyword>
<gene>
    <name evidence="2" type="ORF">B0J13DRAFT_647101</name>
</gene>
<feature type="compositionally biased region" description="Acidic residues" evidence="1">
    <location>
        <begin position="262"/>
        <end position="276"/>
    </location>
</feature>
<proteinExistence type="predicted"/>